<evidence type="ECO:0000313" key="2">
    <source>
        <dbReference type="Proteomes" id="UP000198583"/>
    </source>
</evidence>
<keyword evidence="2" id="KW-1185">Reference proteome</keyword>
<protein>
    <submittedName>
        <fullName evidence="1">Uncharacterized protein</fullName>
    </submittedName>
</protein>
<dbReference type="RefSeq" id="WP_093606527.1">
    <property type="nucleotide sequence ID" value="NZ_FOYL01000031.1"/>
</dbReference>
<dbReference type="Proteomes" id="UP000198583">
    <property type="component" value="Unassembled WGS sequence"/>
</dbReference>
<dbReference type="AlphaFoldDB" id="A0A1I6FJQ3"/>
<gene>
    <name evidence="1" type="ORF">SAMN04488564_1315</name>
</gene>
<proteinExistence type="predicted"/>
<name>A0A1I6FJQ3_9PSEU</name>
<evidence type="ECO:0000313" key="1">
    <source>
        <dbReference type="EMBL" id="SFR30176.1"/>
    </source>
</evidence>
<sequence length="67" mass="7462">MAEEEQVSRRVTAETKHRHLLCRNVTNVAELIGNSQAEGLPSEDRPHDLLTRYSADLARDSMLAAST</sequence>
<reference evidence="2" key="1">
    <citation type="submission" date="2016-10" db="EMBL/GenBank/DDBJ databases">
        <authorList>
            <person name="Varghese N."/>
            <person name="Submissions S."/>
        </authorList>
    </citation>
    <scope>NUCLEOTIDE SEQUENCE [LARGE SCALE GENOMIC DNA]</scope>
    <source>
        <strain evidence="2">DSM 44232</strain>
    </source>
</reference>
<accession>A0A1I6FJQ3</accession>
<dbReference type="EMBL" id="FOYL01000031">
    <property type="protein sequence ID" value="SFR30176.1"/>
    <property type="molecule type" value="Genomic_DNA"/>
</dbReference>
<organism evidence="1 2">
    <name type="scientific">Lentzea waywayandensis</name>
    <dbReference type="NCBI Taxonomy" id="84724"/>
    <lineage>
        <taxon>Bacteria</taxon>
        <taxon>Bacillati</taxon>
        <taxon>Actinomycetota</taxon>
        <taxon>Actinomycetes</taxon>
        <taxon>Pseudonocardiales</taxon>
        <taxon>Pseudonocardiaceae</taxon>
        <taxon>Lentzea</taxon>
    </lineage>
</organism>